<reference evidence="3" key="1">
    <citation type="submission" date="2012-11" db="EMBL/GenBank/DDBJ databases">
        <authorList>
            <person name="Lucero-Rivera Y.E."/>
            <person name="Tovar-Ramirez D."/>
        </authorList>
    </citation>
    <scope>NUCLEOTIDE SEQUENCE [LARGE SCALE GENOMIC DNA]</scope>
    <source>
        <strain evidence="3">Araruama</strain>
    </source>
</reference>
<dbReference type="SUPFAM" id="SSF49299">
    <property type="entry name" value="PKD domain"/>
    <property type="match status" value="1"/>
</dbReference>
<dbReference type="InterPro" id="IPR035986">
    <property type="entry name" value="PKD_dom_sf"/>
</dbReference>
<dbReference type="Proteomes" id="UP000189670">
    <property type="component" value="Unassembled WGS sequence"/>
</dbReference>
<gene>
    <name evidence="2" type="ORF">OMM_07834</name>
</gene>
<dbReference type="SMART" id="SM00089">
    <property type="entry name" value="PKD"/>
    <property type="match status" value="1"/>
</dbReference>
<feature type="domain" description="PKD" evidence="1">
    <location>
        <begin position="66"/>
        <end position="146"/>
    </location>
</feature>
<accession>A0A1V1PAQ6</accession>
<comment type="caution">
    <text evidence="2">The sequence shown here is derived from an EMBL/GenBank/DDBJ whole genome shotgun (WGS) entry which is preliminary data.</text>
</comment>
<dbReference type="Pfam" id="PF18911">
    <property type="entry name" value="PKD_4"/>
    <property type="match status" value="1"/>
</dbReference>
<dbReference type="CDD" id="cd00146">
    <property type="entry name" value="PKD"/>
    <property type="match status" value="1"/>
</dbReference>
<dbReference type="InterPro" id="IPR000601">
    <property type="entry name" value="PKD_dom"/>
</dbReference>
<dbReference type="Gene3D" id="2.60.40.10">
    <property type="entry name" value="Immunoglobulins"/>
    <property type="match status" value="1"/>
</dbReference>
<evidence type="ECO:0000313" key="2">
    <source>
        <dbReference type="EMBL" id="ETR71878.1"/>
    </source>
</evidence>
<proteinExistence type="predicted"/>
<dbReference type="PROSITE" id="PS50093">
    <property type="entry name" value="PKD"/>
    <property type="match status" value="1"/>
</dbReference>
<name>A0A1V1PAQ6_9BACT</name>
<evidence type="ECO:0000313" key="3">
    <source>
        <dbReference type="Proteomes" id="UP000189670"/>
    </source>
</evidence>
<dbReference type="InterPro" id="IPR022409">
    <property type="entry name" value="PKD/Chitinase_dom"/>
</dbReference>
<dbReference type="AlphaFoldDB" id="A0A1V1PAQ6"/>
<organism evidence="2 3">
    <name type="scientific">Candidatus Magnetoglobus multicellularis str. Araruama</name>
    <dbReference type="NCBI Taxonomy" id="890399"/>
    <lineage>
        <taxon>Bacteria</taxon>
        <taxon>Pseudomonadati</taxon>
        <taxon>Thermodesulfobacteriota</taxon>
        <taxon>Desulfobacteria</taxon>
        <taxon>Desulfobacterales</taxon>
        <taxon>Desulfobacteraceae</taxon>
        <taxon>Candidatus Magnetoglobus</taxon>
    </lineage>
</organism>
<sequence>KNVGDTGGTTNPGMYYLTITSDAEEEQISFKIWDKNGQKAININQSITFKNQDTLTNFRLDVAPVLLANFTASKMSGLAPLTVSFDSSTSIGEITSYSWDFGDQSGTSTLANPEYTFNSPGEYTVKLTIGNDDNQTNSISHMIKVTPEDAYHSADYNPKDYAINLSELLRVIQFYNFDKRGGGGAYHCKKGSEDDYAPGLGNPSTDHGCTPHSSDYEHEIHHPGRSVSKQPQDWIIDLDELLRLIQIYNSKCDEQYEVDSTKDDGFKVLDCND</sequence>
<protein>
    <recommendedName>
        <fullName evidence="1">PKD domain-containing protein</fullName>
    </recommendedName>
</protein>
<dbReference type="InterPro" id="IPR013783">
    <property type="entry name" value="Ig-like_fold"/>
</dbReference>
<feature type="non-terminal residue" evidence="2">
    <location>
        <position position="1"/>
    </location>
</feature>
<dbReference type="EMBL" id="ATBP01000210">
    <property type="protein sequence ID" value="ETR71878.1"/>
    <property type="molecule type" value="Genomic_DNA"/>
</dbReference>
<evidence type="ECO:0000259" key="1">
    <source>
        <dbReference type="PROSITE" id="PS50093"/>
    </source>
</evidence>